<feature type="transmembrane region" description="Helical" evidence="6">
    <location>
        <begin position="263"/>
        <end position="287"/>
    </location>
</feature>
<dbReference type="Pfam" id="PF00482">
    <property type="entry name" value="T2SSF"/>
    <property type="match status" value="1"/>
</dbReference>
<proteinExistence type="predicted"/>
<evidence type="ECO:0000256" key="4">
    <source>
        <dbReference type="ARBA" id="ARBA00022989"/>
    </source>
</evidence>
<reference evidence="8 9" key="1">
    <citation type="submission" date="2019-05" db="EMBL/GenBank/DDBJ databases">
        <title>Draft Whole-Genome sequence of the green sulfur bacterium Chlorobaculum thiosulfatiphilum DSM 249.</title>
        <authorList>
            <person name="Meyer T.E."/>
            <person name="Kyndt J.A."/>
        </authorList>
    </citation>
    <scope>NUCLEOTIDE SEQUENCE [LARGE SCALE GENOMIC DNA]</scope>
    <source>
        <strain evidence="8 9">DSM 249</strain>
    </source>
</reference>
<evidence type="ECO:0000256" key="1">
    <source>
        <dbReference type="ARBA" id="ARBA00004651"/>
    </source>
</evidence>
<dbReference type="OrthoDB" id="597333at2"/>
<feature type="transmembrane region" description="Helical" evidence="6">
    <location>
        <begin position="299"/>
        <end position="318"/>
    </location>
</feature>
<evidence type="ECO:0000256" key="5">
    <source>
        <dbReference type="ARBA" id="ARBA00023136"/>
    </source>
</evidence>
<evidence type="ECO:0000256" key="6">
    <source>
        <dbReference type="SAM" id="Phobius"/>
    </source>
</evidence>
<dbReference type="InterPro" id="IPR042094">
    <property type="entry name" value="T2SS_GspF_sf"/>
</dbReference>
<evidence type="ECO:0000256" key="3">
    <source>
        <dbReference type="ARBA" id="ARBA00022692"/>
    </source>
</evidence>
<organism evidence="8 9">
    <name type="scientific">Chlorobaculum thiosulfatiphilum</name>
    <name type="common">Chlorobium limicola f.sp. thiosulfatophilum</name>
    <dbReference type="NCBI Taxonomy" id="115852"/>
    <lineage>
        <taxon>Bacteria</taxon>
        <taxon>Pseudomonadati</taxon>
        <taxon>Chlorobiota</taxon>
        <taxon>Chlorobiia</taxon>
        <taxon>Chlorobiales</taxon>
        <taxon>Chlorobiaceae</taxon>
        <taxon>Chlorobaculum</taxon>
    </lineage>
</organism>
<sequence length="322" mass="35841">MSIVLTSFFVFMAVVLILTLLYWVWSNFFDSRTKAKKERLHAIHAAVHASDPGIGSTRFPLAENELEIWLRAHSRTFVELENLIKRAHIRLTAGRVIGLMLLLFTVVMVFGLLHQFNLWLLFALAVALANLPVLWLSQKASKRGKAFGEKLPEALDYISRALRASHSLNSAIAMVGKEFPDPIGTEFKMISDKISFGISFKDAIRELADGIKSRDLNFFVVSILIQHETGGNLTELLDGLAKTMRARIKLRGKIRTLSSEGRASAWILGSLPFVLAGILMLANPGYISILWTTSQGQNLMVIGCVLLFVGLVVLNRLVKIKV</sequence>
<keyword evidence="4 6" id="KW-1133">Transmembrane helix</keyword>
<keyword evidence="3 6" id="KW-0812">Transmembrane</keyword>
<evidence type="ECO:0000256" key="2">
    <source>
        <dbReference type="ARBA" id="ARBA00022475"/>
    </source>
</evidence>
<keyword evidence="2" id="KW-1003">Cell membrane</keyword>
<accession>A0A5C4RZ81</accession>
<keyword evidence="5 6" id="KW-0472">Membrane</keyword>
<evidence type="ECO:0000313" key="8">
    <source>
        <dbReference type="EMBL" id="TNJ36414.1"/>
    </source>
</evidence>
<evidence type="ECO:0000259" key="7">
    <source>
        <dbReference type="Pfam" id="PF00482"/>
    </source>
</evidence>
<dbReference type="InterPro" id="IPR018076">
    <property type="entry name" value="T2SS_GspF_dom"/>
</dbReference>
<keyword evidence="9" id="KW-1185">Reference proteome</keyword>
<gene>
    <name evidence="8" type="ORF">FGF66_11980</name>
</gene>
<dbReference type="GO" id="GO:0005886">
    <property type="term" value="C:plasma membrane"/>
    <property type="evidence" value="ECO:0007669"/>
    <property type="project" value="UniProtKB-SubCell"/>
</dbReference>
<name>A0A5C4RZ81_CHLTI</name>
<dbReference type="Gene3D" id="1.20.81.30">
    <property type="entry name" value="Type II secretion system (T2SS), domain F"/>
    <property type="match status" value="1"/>
</dbReference>
<feature type="domain" description="Type II secretion system protein GspF" evidence="7">
    <location>
        <begin position="155"/>
        <end position="280"/>
    </location>
</feature>
<feature type="transmembrane region" description="Helical" evidence="6">
    <location>
        <begin position="6"/>
        <end position="29"/>
    </location>
</feature>
<comment type="caution">
    <text evidence="8">The sequence shown here is derived from an EMBL/GenBank/DDBJ whole genome shotgun (WGS) entry which is preliminary data.</text>
</comment>
<dbReference type="Proteomes" id="UP000308271">
    <property type="component" value="Unassembled WGS sequence"/>
</dbReference>
<dbReference type="PANTHER" id="PTHR35007:SF1">
    <property type="entry name" value="PILUS ASSEMBLY PROTEIN"/>
    <property type="match status" value="1"/>
</dbReference>
<dbReference type="EMBL" id="VDCH01000041">
    <property type="protein sequence ID" value="TNJ36414.1"/>
    <property type="molecule type" value="Genomic_DNA"/>
</dbReference>
<comment type="subcellular location">
    <subcellularLocation>
        <location evidence="1">Cell membrane</location>
        <topology evidence="1">Multi-pass membrane protein</topology>
    </subcellularLocation>
</comment>
<feature type="transmembrane region" description="Helical" evidence="6">
    <location>
        <begin position="93"/>
        <end position="113"/>
    </location>
</feature>
<feature type="transmembrane region" description="Helical" evidence="6">
    <location>
        <begin position="119"/>
        <end position="137"/>
    </location>
</feature>
<dbReference type="PANTHER" id="PTHR35007">
    <property type="entry name" value="INTEGRAL MEMBRANE PROTEIN-RELATED"/>
    <property type="match status" value="1"/>
</dbReference>
<dbReference type="AlphaFoldDB" id="A0A5C4RZ81"/>
<protein>
    <submittedName>
        <fullName evidence="8">Type II secretion system F family protein</fullName>
    </submittedName>
</protein>
<evidence type="ECO:0000313" key="9">
    <source>
        <dbReference type="Proteomes" id="UP000308271"/>
    </source>
</evidence>